<evidence type="ECO:0000256" key="1">
    <source>
        <dbReference type="SAM" id="Phobius"/>
    </source>
</evidence>
<reference evidence="2 3" key="1">
    <citation type="submission" date="2019-09" db="EMBL/GenBank/DDBJ databases">
        <title>Chitinophaga ginsengihumi sp. nov., isolated from soil of ginseng rhizosphere.</title>
        <authorList>
            <person name="Lee J."/>
        </authorList>
    </citation>
    <scope>NUCLEOTIDE SEQUENCE [LARGE SCALE GENOMIC DNA]</scope>
    <source>
        <strain evidence="2 3">BN140078</strain>
    </source>
</reference>
<feature type="transmembrane region" description="Helical" evidence="1">
    <location>
        <begin position="42"/>
        <end position="63"/>
    </location>
</feature>
<dbReference type="EMBL" id="VUOC01000004">
    <property type="protein sequence ID" value="KAA2238950.1"/>
    <property type="molecule type" value="Genomic_DNA"/>
</dbReference>
<reference evidence="2 3" key="2">
    <citation type="submission" date="2019-09" db="EMBL/GenBank/DDBJ databases">
        <authorList>
            <person name="Jin C."/>
        </authorList>
    </citation>
    <scope>NUCLEOTIDE SEQUENCE [LARGE SCALE GENOMIC DNA]</scope>
    <source>
        <strain evidence="2 3">BN140078</strain>
    </source>
</reference>
<keyword evidence="1" id="KW-0812">Transmembrane</keyword>
<accession>A0A5B2VK35</accession>
<evidence type="ECO:0000313" key="2">
    <source>
        <dbReference type="EMBL" id="KAA2238950.1"/>
    </source>
</evidence>
<keyword evidence="3" id="KW-1185">Reference proteome</keyword>
<keyword evidence="1" id="KW-1133">Transmembrane helix</keyword>
<comment type="caution">
    <text evidence="2">The sequence shown here is derived from an EMBL/GenBank/DDBJ whole genome shotgun (WGS) entry which is preliminary data.</text>
</comment>
<organism evidence="2 3">
    <name type="scientific">Chitinophaga agrisoli</name>
    <dbReference type="NCBI Taxonomy" id="2607653"/>
    <lineage>
        <taxon>Bacteria</taxon>
        <taxon>Pseudomonadati</taxon>
        <taxon>Bacteroidota</taxon>
        <taxon>Chitinophagia</taxon>
        <taxon>Chitinophagales</taxon>
        <taxon>Chitinophagaceae</taxon>
        <taxon>Chitinophaga</taxon>
    </lineage>
</organism>
<keyword evidence="1" id="KW-0472">Membrane</keyword>
<proteinExistence type="predicted"/>
<protein>
    <submittedName>
        <fullName evidence="2">Uncharacterized protein</fullName>
    </submittedName>
</protein>
<dbReference type="AlphaFoldDB" id="A0A5B2VK35"/>
<sequence length="91" mass="10175">MSVLAAAAVGIAVVPLSPEELVPVLPLEPEPLEVSVDPFFFLPILSMDLSTASFTFWFTLFLIRSNNWAFAEPVNIHARPITNTFFIKIWI</sequence>
<name>A0A5B2VK35_9BACT</name>
<evidence type="ECO:0000313" key="3">
    <source>
        <dbReference type="Proteomes" id="UP000324611"/>
    </source>
</evidence>
<gene>
    <name evidence="2" type="ORF">F0L74_22305</name>
</gene>
<dbReference type="Proteomes" id="UP000324611">
    <property type="component" value="Unassembled WGS sequence"/>
</dbReference>